<gene>
    <name evidence="2" type="ORF">SAMN05660909_02890</name>
</gene>
<dbReference type="Pfam" id="PF12006">
    <property type="entry name" value="DUF3500"/>
    <property type="match status" value="1"/>
</dbReference>
<evidence type="ECO:0000313" key="2">
    <source>
        <dbReference type="EMBL" id="SEA66363.1"/>
    </source>
</evidence>
<evidence type="ECO:0000313" key="3">
    <source>
        <dbReference type="Proteomes" id="UP000199656"/>
    </source>
</evidence>
<dbReference type="InterPro" id="IPR021889">
    <property type="entry name" value="DUF3500"/>
</dbReference>
<dbReference type="PANTHER" id="PTHR37489:SF1">
    <property type="entry name" value="DUF3500 DOMAIN-CONTAINING PROTEIN"/>
    <property type="match status" value="1"/>
</dbReference>
<feature type="chain" id="PRO_5011467779" description="DUF3500 domain-containing protein" evidence="1">
    <location>
        <begin position="20"/>
        <end position="338"/>
    </location>
</feature>
<dbReference type="AlphaFoldDB" id="A0A1H4D0S4"/>
<name>A0A1H4D0S4_9BACT</name>
<proteinExistence type="predicted"/>
<dbReference type="STRING" id="408074.SAMN05660909_02890"/>
<dbReference type="Proteomes" id="UP000199656">
    <property type="component" value="Unassembled WGS sequence"/>
</dbReference>
<dbReference type="PANTHER" id="PTHR37489">
    <property type="entry name" value="DUF3500 DOMAIN-CONTAINING PROTEIN"/>
    <property type="match status" value="1"/>
</dbReference>
<dbReference type="RefSeq" id="WP_089762638.1">
    <property type="nucleotide sequence ID" value="NZ_BKAT01000018.1"/>
</dbReference>
<dbReference type="EMBL" id="FNRL01000012">
    <property type="protein sequence ID" value="SEA66363.1"/>
    <property type="molecule type" value="Genomic_DNA"/>
</dbReference>
<sequence length="338" mass="37906">MRTLLCATCLLLATVLVHAQDMAKNAVSFLQSLSEAQQQKTVYPFDTAERYRFAYVPLDNRKGISVNELNDVQRKKLFTLLANSLSASGTGKVKDIMQLDQVLKELEKRGPDDHYRDPGKYFVTIFGTPASKGVWGWRFEGHHAAFSFSADNNRLVAGTPGFMGANPAVVKEGEQKGKEVLKEETAAGFALLQSLEPEQLKKALINTNAPAEIITGASRKVQLLKPMGVGYSELSKDAQQKLLALLEVYVHRYTKLFAESTLKEIEKAGWDNLYFAWAGDTQHTPGKPYYYRIQGPTIIIEYDNTQNNANHVHTVMRDLQHDFGGDELLEHYRTAHLK</sequence>
<feature type="signal peptide" evidence="1">
    <location>
        <begin position="1"/>
        <end position="19"/>
    </location>
</feature>
<keyword evidence="3" id="KW-1185">Reference proteome</keyword>
<keyword evidence="1" id="KW-0732">Signal</keyword>
<accession>A0A1H4D0S4</accession>
<organism evidence="2 3">
    <name type="scientific">Chitinophaga terrae</name>
    <name type="common">ex Kim and Jung 2007</name>
    <dbReference type="NCBI Taxonomy" id="408074"/>
    <lineage>
        <taxon>Bacteria</taxon>
        <taxon>Pseudomonadati</taxon>
        <taxon>Bacteroidota</taxon>
        <taxon>Chitinophagia</taxon>
        <taxon>Chitinophagales</taxon>
        <taxon>Chitinophagaceae</taxon>
        <taxon>Chitinophaga</taxon>
    </lineage>
</organism>
<protein>
    <recommendedName>
        <fullName evidence="4">DUF3500 domain-containing protein</fullName>
    </recommendedName>
</protein>
<evidence type="ECO:0000256" key="1">
    <source>
        <dbReference type="SAM" id="SignalP"/>
    </source>
</evidence>
<dbReference type="OrthoDB" id="581140at2"/>
<evidence type="ECO:0008006" key="4">
    <source>
        <dbReference type="Google" id="ProtNLM"/>
    </source>
</evidence>
<reference evidence="3" key="1">
    <citation type="submission" date="2016-10" db="EMBL/GenBank/DDBJ databases">
        <authorList>
            <person name="Varghese N."/>
            <person name="Submissions S."/>
        </authorList>
    </citation>
    <scope>NUCLEOTIDE SEQUENCE [LARGE SCALE GENOMIC DNA]</scope>
    <source>
        <strain evidence="3">DSM 23920</strain>
    </source>
</reference>